<proteinExistence type="predicted"/>
<dbReference type="EMBL" id="JAJEKE010000006">
    <property type="protein sequence ID" value="MCQ1529714.1"/>
    <property type="molecule type" value="Genomic_DNA"/>
</dbReference>
<comment type="caution">
    <text evidence="3">The sequence shown here is derived from an EMBL/GenBank/DDBJ whole genome shotgun (WGS) entry which is preliminary data.</text>
</comment>
<name>A0ABT1NGI3_9FIRM</name>
<evidence type="ECO:0000259" key="2">
    <source>
        <dbReference type="PROSITE" id="PS51186"/>
    </source>
</evidence>
<gene>
    <name evidence="3" type="ORF">LJD61_09155</name>
</gene>
<feature type="domain" description="N-acetyltransferase" evidence="2">
    <location>
        <begin position="6"/>
        <end position="162"/>
    </location>
</feature>
<evidence type="ECO:0000256" key="1">
    <source>
        <dbReference type="ARBA" id="ARBA00023251"/>
    </source>
</evidence>
<reference evidence="3 4" key="1">
    <citation type="submission" date="2021-10" db="EMBL/GenBank/DDBJ databases">
        <title>Lutispora strain m25 sp. nov., a thermophilic, non-spore-forming bacterium isolated from a lab-scale methanogenic bioreactor digesting anaerobic sludge.</title>
        <authorList>
            <person name="El Houari A."/>
            <person name="Mcdonald J."/>
        </authorList>
    </citation>
    <scope>NUCLEOTIDE SEQUENCE [LARGE SCALE GENOMIC DNA]</scope>
    <source>
        <strain evidence="4">m25</strain>
    </source>
</reference>
<dbReference type="InterPro" id="IPR000182">
    <property type="entry name" value="GNAT_dom"/>
</dbReference>
<protein>
    <submittedName>
        <fullName evidence="3">Acetyltransferase</fullName>
    </submittedName>
</protein>
<dbReference type="Gene3D" id="3.40.630.30">
    <property type="match status" value="1"/>
</dbReference>
<sequence>MKINKLTLRPVCDKDISLLTSWLNKDYILKWYHDPNEWLAEINERHSTYSWIHHFIVMDGKMPIGFCQYYDCYNANDMEDWYSVTRHGDTFSIDYLIGNEAYLGKGYGKAIVKLLTDTIQQKENANRIIVQPETENHSSNHVLMANGYTYDKQNEYYFKLLY</sequence>
<dbReference type="PROSITE" id="PS51186">
    <property type="entry name" value="GNAT"/>
    <property type="match status" value="1"/>
</dbReference>
<evidence type="ECO:0000313" key="3">
    <source>
        <dbReference type="EMBL" id="MCQ1529714.1"/>
    </source>
</evidence>
<dbReference type="PANTHER" id="PTHR31438">
    <property type="entry name" value="LYSINE N-ACYLTRANSFERASE C17G9.06C-RELATED"/>
    <property type="match status" value="1"/>
</dbReference>
<dbReference type="SUPFAM" id="SSF55729">
    <property type="entry name" value="Acyl-CoA N-acyltransferases (Nat)"/>
    <property type="match status" value="1"/>
</dbReference>
<keyword evidence="1" id="KW-0046">Antibiotic resistance</keyword>
<dbReference type="Pfam" id="PF13523">
    <property type="entry name" value="Acetyltransf_8"/>
    <property type="match status" value="1"/>
</dbReference>
<dbReference type="PANTHER" id="PTHR31438:SF1">
    <property type="entry name" value="LYSINE N-ACYLTRANSFERASE C17G9.06C-RELATED"/>
    <property type="match status" value="1"/>
</dbReference>
<organism evidence="3 4">
    <name type="scientific">Lutispora saccharofermentans</name>
    <dbReference type="NCBI Taxonomy" id="3024236"/>
    <lineage>
        <taxon>Bacteria</taxon>
        <taxon>Bacillati</taxon>
        <taxon>Bacillota</taxon>
        <taxon>Clostridia</taxon>
        <taxon>Lutisporales</taxon>
        <taxon>Lutisporaceae</taxon>
        <taxon>Lutispora</taxon>
    </lineage>
</organism>
<evidence type="ECO:0000313" key="4">
    <source>
        <dbReference type="Proteomes" id="UP001651880"/>
    </source>
</evidence>
<dbReference type="InterPro" id="IPR016181">
    <property type="entry name" value="Acyl_CoA_acyltransferase"/>
</dbReference>
<dbReference type="Proteomes" id="UP001651880">
    <property type="component" value="Unassembled WGS sequence"/>
</dbReference>
<dbReference type="RefSeq" id="WP_255227224.1">
    <property type="nucleotide sequence ID" value="NZ_JAJEKE010000006.1"/>
</dbReference>
<accession>A0ABT1NGI3</accession>
<keyword evidence="4" id="KW-1185">Reference proteome</keyword>